<feature type="transmembrane region" description="Helical" evidence="9">
    <location>
        <begin position="130"/>
        <end position="150"/>
    </location>
</feature>
<dbReference type="GO" id="GO:0006508">
    <property type="term" value="P:proteolysis"/>
    <property type="evidence" value="ECO:0007669"/>
    <property type="project" value="UniProtKB-KW"/>
</dbReference>
<dbReference type="PROSITE" id="PS00855">
    <property type="entry name" value="SPASE_II"/>
    <property type="match status" value="1"/>
</dbReference>
<comment type="pathway">
    <text evidence="9">Protein modification; lipoprotein biosynthesis (signal peptide cleavage).</text>
</comment>
<dbReference type="EMBL" id="JACJVP010000035">
    <property type="protein sequence ID" value="MBB6673199.1"/>
    <property type="molecule type" value="Genomic_DNA"/>
</dbReference>
<dbReference type="UniPathway" id="UPA00665"/>
<comment type="subcellular location">
    <subcellularLocation>
        <location evidence="9">Cell membrane</location>
        <topology evidence="9">Multi-pass membrane protein</topology>
    </subcellularLocation>
</comment>
<keyword evidence="4 9" id="KW-0812">Transmembrane</keyword>
<comment type="function">
    <text evidence="9 10">This protein specifically catalyzes the removal of signal peptides from prolipoproteins.</text>
</comment>
<dbReference type="InterPro" id="IPR001872">
    <property type="entry name" value="Peptidase_A8"/>
</dbReference>
<proteinExistence type="inferred from homology"/>
<dbReference type="EC" id="3.4.23.36" evidence="9"/>
<reference evidence="12 13" key="1">
    <citation type="submission" date="2020-08" db="EMBL/GenBank/DDBJ databases">
        <title>Cohnella phylogeny.</title>
        <authorList>
            <person name="Dunlap C."/>
        </authorList>
    </citation>
    <scope>NUCLEOTIDE SEQUENCE [LARGE SCALE GENOMIC DNA]</scope>
    <source>
        <strain evidence="12 13">DSM 28246</strain>
    </source>
</reference>
<keyword evidence="2 9" id="KW-1003">Cell membrane</keyword>
<accession>A0A7X0RT32</accession>
<dbReference type="Pfam" id="PF01252">
    <property type="entry name" value="Peptidase_A8"/>
    <property type="match status" value="1"/>
</dbReference>
<evidence type="ECO:0000256" key="7">
    <source>
        <dbReference type="ARBA" id="ARBA00022989"/>
    </source>
</evidence>
<keyword evidence="6 9" id="KW-0378">Hydrolase</keyword>
<evidence type="ECO:0000313" key="13">
    <source>
        <dbReference type="Proteomes" id="UP000547209"/>
    </source>
</evidence>
<dbReference type="RefSeq" id="WP_185671053.1">
    <property type="nucleotide sequence ID" value="NZ_JACJVP010000035.1"/>
</dbReference>
<keyword evidence="7 9" id="KW-1133">Transmembrane helix</keyword>
<keyword evidence="3 9" id="KW-0645">Protease</keyword>
<dbReference type="GO" id="GO:0004190">
    <property type="term" value="F:aspartic-type endopeptidase activity"/>
    <property type="evidence" value="ECO:0007669"/>
    <property type="project" value="UniProtKB-UniRule"/>
</dbReference>
<name>A0A7X0RT32_9BACL</name>
<dbReference type="PANTHER" id="PTHR33695:SF1">
    <property type="entry name" value="LIPOPROTEIN SIGNAL PEPTIDASE"/>
    <property type="match status" value="1"/>
</dbReference>
<evidence type="ECO:0000256" key="1">
    <source>
        <dbReference type="ARBA" id="ARBA00006139"/>
    </source>
</evidence>
<evidence type="ECO:0000256" key="10">
    <source>
        <dbReference type="RuleBase" id="RU000594"/>
    </source>
</evidence>
<dbReference type="AlphaFoldDB" id="A0A7X0RT32"/>
<dbReference type="NCBIfam" id="TIGR00077">
    <property type="entry name" value="lspA"/>
    <property type="match status" value="1"/>
</dbReference>
<dbReference type="Proteomes" id="UP000547209">
    <property type="component" value="Unassembled WGS sequence"/>
</dbReference>
<evidence type="ECO:0000256" key="6">
    <source>
        <dbReference type="ARBA" id="ARBA00022801"/>
    </source>
</evidence>
<evidence type="ECO:0000313" key="12">
    <source>
        <dbReference type="EMBL" id="MBB6673199.1"/>
    </source>
</evidence>
<feature type="active site" evidence="9">
    <location>
        <position position="120"/>
    </location>
</feature>
<feature type="transmembrane region" description="Helical" evidence="9">
    <location>
        <begin position="41"/>
        <end position="60"/>
    </location>
</feature>
<sequence length="175" mass="19963">MQRRRIGIWVYYVIAALVFAIDYVTKKLIEHNLDLYQQVKVIGDFFIITFIHNRGAAFGILQEQRWFFLLITVLVVSAIVWYLHRSHRHGRGLLLVALALVLGGALGNFLDRAIYGQVVDFMQFNFGSYTFPIFNAADCAIVVGVAMIILDSLLAPKRENGHHDQEQDRQGEQLA</sequence>
<dbReference type="PANTHER" id="PTHR33695">
    <property type="entry name" value="LIPOPROTEIN SIGNAL PEPTIDASE"/>
    <property type="match status" value="1"/>
</dbReference>
<evidence type="ECO:0000256" key="4">
    <source>
        <dbReference type="ARBA" id="ARBA00022692"/>
    </source>
</evidence>
<dbReference type="GO" id="GO:0005886">
    <property type="term" value="C:plasma membrane"/>
    <property type="evidence" value="ECO:0007669"/>
    <property type="project" value="UniProtKB-SubCell"/>
</dbReference>
<organism evidence="12 13">
    <name type="scientific">Cohnella nanjingensis</name>
    <dbReference type="NCBI Taxonomy" id="1387779"/>
    <lineage>
        <taxon>Bacteria</taxon>
        <taxon>Bacillati</taxon>
        <taxon>Bacillota</taxon>
        <taxon>Bacilli</taxon>
        <taxon>Bacillales</taxon>
        <taxon>Paenibacillaceae</taxon>
        <taxon>Cohnella</taxon>
    </lineage>
</organism>
<comment type="caution">
    <text evidence="12">The sequence shown here is derived from an EMBL/GenBank/DDBJ whole genome shotgun (WGS) entry which is preliminary data.</text>
</comment>
<feature type="transmembrane region" description="Helical" evidence="9">
    <location>
        <begin position="66"/>
        <end position="83"/>
    </location>
</feature>
<dbReference type="HAMAP" id="MF_00161">
    <property type="entry name" value="LspA"/>
    <property type="match status" value="1"/>
</dbReference>
<feature type="transmembrane region" description="Helical" evidence="9">
    <location>
        <begin position="92"/>
        <end position="110"/>
    </location>
</feature>
<gene>
    <name evidence="9 12" type="primary">lspA</name>
    <name evidence="12" type="ORF">H7C19_21220</name>
</gene>
<dbReference type="PRINTS" id="PR00781">
    <property type="entry name" value="LIPOSIGPTASE"/>
</dbReference>
<protein>
    <recommendedName>
        <fullName evidence="9">Lipoprotein signal peptidase</fullName>
        <ecNumber evidence="9">3.4.23.36</ecNumber>
    </recommendedName>
    <alternativeName>
        <fullName evidence="9">Prolipoprotein signal peptidase</fullName>
    </alternativeName>
    <alternativeName>
        <fullName evidence="9">Signal peptidase II</fullName>
        <shortName evidence="9">SPase II</shortName>
    </alternativeName>
</protein>
<comment type="similarity">
    <text evidence="1 9 11">Belongs to the peptidase A8 family.</text>
</comment>
<comment type="catalytic activity">
    <reaction evidence="9 10">
        <text>Release of signal peptides from bacterial membrane prolipoproteins. Hydrolyzes -Xaa-Yaa-Zaa-|-(S,diacylglyceryl)Cys-, in which Xaa is hydrophobic (preferably Leu), and Yaa (Ala or Ser) and Zaa (Gly or Ala) have small, neutral side chains.</text>
        <dbReference type="EC" id="3.4.23.36"/>
    </reaction>
</comment>
<feature type="transmembrane region" description="Helical" evidence="9">
    <location>
        <begin position="6"/>
        <end position="25"/>
    </location>
</feature>
<keyword evidence="5 9" id="KW-0064">Aspartyl protease</keyword>
<evidence type="ECO:0000256" key="8">
    <source>
        <dbReference type="ARBA" id="ARBA00023136"/>
    </source>
</evidence>
<evidence type="ECO:0000256" key="11">
    <source>
        <dbReference type="RuleBase" id="RU004181"/>
    </source>
</evidence>
<feature type="active site" evidence="9">
    <location>
        <position position="138"/>
    </location>
</feature>
<keyword evidence="13" id="KW-1185">Reference proteome</keyword>
<evidence type="ECO:0000256" key="5">
    <source>
        <dbReference type="ARBA" id="ARBA00022750"/>
    </source>
</evidence>
<evidence type="ECO:0000256" key="3">
    <source>
        <dbReference type="ARBA" id="ARBA00022670"/>
    </source>
</evidence>
<evidence type="ECO:0000256" key="9">
    <source>
        <dbReference type="HAMAP-Rule" id="MF_00161"/>
    </source>
</evidence>
<keyword evidence="8 9" id="KW-0472">Membrane</keyword>
<evidence type="ECO:0000256" key="2">
    <source>
        <dbReference type="ARBA" id="ARBA00022475"/>
    </source>
</evidence>